<protein>
    <submittedName>
        <fullName evidence="2">FCH and double SH3 domains 1 (Predicted), isoform CRA_a</fullName>
    </submittedName>
</protein>
<evidence type="ECO:0000256" key="1">
    <source>
        <dbReference type="SAM" id="MobiDB-lite"/>
    </source>
</evidence>
<proteinExistence type="predicted"/>
<feature type="region of interest" description="Disordered" evidence="1">
    <location>
        <begin position="1"/>
        <end position="40"/>
    </location>
</feature>
<sequence length="59" mass="6485">MRGQEVRGAPPEVPQSGPSPDEVELVPQLSGRAGQRRGESSWLAVPWQCLLVIHQHSED</sequence>
<organism evidence="2">
    <name type="scientific">Rattus norvegicus</name>
    <name type="common">Rat</name>
    <dbReference type="NCBI Taxonomy" id="10116"/>
    <lineage>
        <taxon>Eukaryota</taxon>
        <taxon>Metazoa</taxon>
        <taxon>Chordata</taxon>
        <taxon>Craniata</taxon>
        <taxon>Vertebrata</taxon>
        <taxon>Euteleostomi</taxon>
        <taxon>Mammalia</taxon>
        <taxon>Eutheria</taxon>
        <taxon>Euarchontoglires</taxon>
        <taxon>Glires</taxon>
        <taxon>Rodentia</taxon>
        <taxon>Myomorpha</taxon>
        <taxon>Muroidea</taxon>
        <taxon>Muridae</taxon>
        <taxon>Murinae</taxon>
        <taxon>Rattus</taxon>
    </lineage>
</organism>
<gene>
    <name evidence="2" type="primary">Fchsd1_predicted</name>
    <name evidence="2" type="ORF">rCG_49312</name>
</gene>
<dbReference type="AlphaFoldDB" id="A6J3E1"/>
<name>A6J3E1_RAT</name>
<evidence type="ECO:0000313" key="2">
    <source>
        <dbReference type="EMBL" id="EDL76423.1"/>
    </source>
</evidence>
<reference evidence="2" key="2">
    <citation type="submission" date="2005-07" db="EMBL/GenBank/DDBJ databases">
        <authorList>
            <person name="Mural R.J."/>
            <person name="Li P.W."/>
            <person name="Adams M.D."/>
            <person name="Amanatides P.G."/>
            <person name="Baden-Tillson H."/>
            <person name="Barnstead M."/>
            <person name="Chin S.H."/>
            <person name="Dew I."/>
            <person name="Evans C.A."/>
            <person name="Ferriera S."/>
            <person name="Flanigan M."/>
            <person name="Fosler C."/>
            <person name="Glodek A."/>
            <person name="Gu Z."/>
            <person name="Holt R.A."/>
            <person name="Jennings D."/>
            <person name="Kraft C.L."/>
            <person name="Lu F."/>
            <person name="Nguyen T."/>
            <person name="Nusskern D.R."/>
            <person name="Pfannkoch C.M."/>
            <person name="Sitter C."/>
            <person name="Sutton G.G."/>
            <person name="Venter J.C."/>
            <person name="Wang Z."/>
            <person name="Woodage T."/>
            <person name="Zheng X.H."/>
            <person name="Zhong F."/>
        </authorList>
    </citation>
    <scope>NUCLEOTIDE SEQUENCE</scope>
    <source>
        <strain evidence="2">BN</strain>
    </source>
</reference>
<accession>A6J3E1</accession>
<dbReference type="Proteomes" id="UP000234681">
    <property type="component" value="Chromosome 18"/>
</dbReference>
<reference evidence="2" key="1">
    <citation type="journal article" date="2005" name="Genome Res.">
        <title>Gene and alternative splicing annotation with AIR.</title>
        <authorList>
            <person name="Florea L."/>
            <person name="Di Francesco V."/>
            <person name="Miller J."/>
            <person name="Turner R."/>
            <person name="Yao A."/>
            <person name="Harris M."/>
            <person name="Walenz B."/>
            <person name="Mobarry C."/>
            <person name="Merkulov G.V."/>
            <person name="Charlab R."/>
            <person name="Dew I."/>
            <person name="Deng Z."/>
            <person name="Istrail S."/>
            <person name="Li P."/>
            <person name="Sutton G."/>
        </authorList>
    </citation>
    <scope>NUCLEOTIDE SEQUENCE</scope>
    <source>
        <strain evidence="2">BN</strain>
    </source>
</reference>
<dbReference type="EMBL" id="CH473974">
    <property type="protein sequence ID" value="EDL76423.1"/>
    <property type="molecule type" value="Genomic_DNA"/>
</dbReference>